<organism evidence="10">
    <name type="scientific">Aceria tosichella</name>
    <name type="common">wheat curl mite</name>
    <dbReference type="NCBI Taxonomy" id="561515"/>
    <lineage>
        <taxon>Eukaryota</taxon>
        <taxon>Metazoa</taxon>
        <taxon>Ecdysozoa</taxon>
        <taxon>Arthropoda</taxon>
        <taxon>Chelicerata</taxon>
        <taxon>Arachnida</taxon>
        <taxon>Acari</taxon>
        <taxon>Acariformes</taxon>
        <taxon>Trombidiformes</taxon>
        <taxon>Prostigmata</taxon>
        <taxon>Eupodina</taxon>
        <taxon>Eriophyoidea</taxon>
        <taxon>Eriophyidae</taxon>
        <taxon>Eriophyinae</taxon>
        <taxon>Aceriini</taxon>
        <taxon>Aceria</taxon>
    </lineage>
</organism>
<dbReference type="GO" id="GO:0045893">
    <property type="term" value="P:positive regulation of DNA-templated transcription"/>
    <property type="evidence" value="ECO:0007669"/>
    <property type="project" value="UniProtKB-ARBA"/>
</dbReference>
<dbReference type="PANTHER" id="PTHR11492">
    <property type="entry name" value="NUCLEAR FACTOR I"/>
    <property type="match status" value="1"/>
</dbReference>
<feature type="compositionally biased region" description="Gly residues" evidence="8">
    <location>
        <begin position="546"/>
        <end position="557"/>
    </location>
</feature>
<dbReference type="InterPro" id="IPR019548">
    <property type="entry name" value="CTF/NFI_DNA-bd_N"/>
</dbReference>
<dbReference type="SMART" id="SM00523">
    <property type="entry name" value="DWA"/>
    <property type="match status" value="1"/>
</dbReference>
<feature type="region of interest" description="Disordered" evidence="8">
    <location>
        <begin position="611"/>
        <end position="693"/>
    </location>
</feature>
<evidence type="ECO:0000256" key="1">
    <source>
        <dbReference type="ARBA" id="ARBA00004123"/>
    </source>
</evidence>
<keyword evidence="7" id="KW-0539">Nucleus</keyword>
<dbReference type="EMBL" id="GGYP01004848">
    <property type="protein sequence ID" value="MDE49619.1"/>
    <property type="molecule type" value="Transcribed_RNA"/>
</dbReference>
<feature type="compositionally biased region" description="Polar residues" evidence="8">
    <location>
        <begin position="652"/>
        <end position="682"/>
    </location>
</feature>
<dbReference type="Pfam" id="PF03165">
    <property type="entry name" value="MH1"/>
    <property type="match status" value="1"/>
</dbReference>
<dbReference type="GO" id="GO:0006260">
    <property type="term" value="P:DNA replication"/>
    <property type="evidence" value="ECO:0007669"/>
    <property type="project" value="UniProtKB-KW"/>
</dbReference>
<feature type="compositionally biased region" description="Basic residues" evidence="8">
    <location>
        <begin position="288"/>
        <end position="297"/>
    </location>
</feature>
<dbReference type="GO" id="GO:0000981">
    <property type="term" value="F:DNA-binding transcription factor activity, RNA polymerase II-specific"/>
    <property type="evidence" value="ECO:0007669"/>
    <property type="project" value="TreeGrafter"/>
</dbReference>
<sequence>MDDFHPFIEALLPHVKAFAYSWFNLQAAKRKFFKKNEKRMSLEEERRCKEELQGEGFETKQKWASRLLGKLRKDISQEYREEFVLGMTGKKRITCILSNPDQKGKMRRIDCLRQADKVWRLDLVMVILFKAIPLESTDGERLEKSALCLHPNLCVNPHHINVTVRELDLYLANHIFNTRSLRGTAIGPATTTTSATTCTTTTGGGGVACLDENLEPIGSNSGYELEEEDERATYLIEADDQGGQQSSGADQAHKQRLADSIISANCIFTSAELDRLSRASIMSPMLNHHHHHHHHNNNHNNHNNTSDNHHHHHHNNHNQHNQQHLQQHHYAPCPTYNQMLAERKDRLEVQHGLDQQQHQQQPHSPLNGNTHHQLHHANLHTNQHQLSNNNSLHVGPPPPSDGPRGHLSLQAHHQDLFQGPPSPATSSSSHGQHHFQNQQQQPGGAGGTVTGSMFDVAASRGHFIMGTYLGGNQSTGAGTASNNNRRLDYSHSPSGSNQQQQQQVRPSAPNTVTFPQTNGPTSDPKQQQQLTSTGSISSSSPSSATSGGGGGFVGGTGSSELFALASARVQPANGRDERRADEQQQQQQPLPPAFNQQARPLVGLHHHNHQQHFSTVDESHSSAANHNNNSGSSSFAMFQSAASAGQQHYGHQANSGADQSSYDTNNNIQATNHHPMFVQQQAKKIKRTDSTEI</sequence>
<evidence type="ECO:0000256" key="7">
    <source>
        <dbReference type="ARBA" id="ARBA00023242"/>
    </source>
</evidence>
<feature type="region of interest" description="Disordered" evidence="8">
    <location>
        <begin position="288"/>
        <end position="327"/>
    </location>
</feature>
<keyword evidence="3" id="KW-0805">Transcription regulation</keyword>
<dbReference type="Pfam" id="PF10524">
    <property type="entry name" value="NfI_DNAbd_pre-N"/>
    <property type="match status" value="1"/>
</dbReference>
<feature type="domain" description="CTF/NF-I" evidence="9">
    <location>
        <begin position="1"/>
        <end position="186"/>
    </location>
</feature>
<feature type="compositionally biased region" description="Low complexity" evidence="8">
    <location>
        <begin position="425"/>
        <end position="442"/>
    </location>
</feature>
<feature type="region of interest" description="Disordered" evidence="8">
    <location>
        <begin position="386"/>
        <end position="452"/>
    </location>
</feature>
<dbReference type="InterPro" id="IPR020604">
    <property type="entry name" value="CTF/NFI_DNA-bd-dom"/>
</dbReference>
<evidence type="ECO:0000256" key="3">
    <source>
        <dbReference type="ARBA" id="ARBA00023015"/>
    </source>
</evidence>
<gene>
    <name evidence="10" type="primary">Nfic</name>
    <name evidence="10" type="ORF">g.7923</name>
</gene>
<comment type="subcellular location">
    <subcellularLocation>
        <location evidence="1">Nucleus</location>
    </subcellularLocation>
</comment>
<dbReference type="AlphaFoldDB" id="A0A6G1SGY1"/>
<dbReference type="PROSITE" id="PS51080">
    <property type="entry name" value="CTF_NFI_2"/>
    <property type="match status" value="1"/>
</dbReference>
<feature type="compositionally biased region" description="Low complexity" evidence="8">
    <location>
        <begin position="318"/>
        <end position="327"/>
    </location>
</feature>
<name>A0A6G1SGY1_9ACAR</name>
<dbReference type="GO" id="GO:0000978">
    <property type="term" value="F:RNA polymerase II cis-regulatory region sequence-specific DNA binding"/>
    <property type="evidence" value="ECO:0007669"/>
    <property type="project" value="TreeGrafter"/>
</dbReference>
<feature type="region of interest" description="Disordered" evidence="8">
    <location>
        <begin position="569"/>
        <end position="592"/>
    </location>
</feature>
<evidence type="ECO:0000256" key="4">
    <source>
        <dbReference type="ARBA" id="ARBA00023125"/>
    </source>
</evidence>
<keyword evidence="4" id="KW-0238">DNA-binding</keyword>
<dbReference type="InterPro" id="IPR000647">
    <property type="entry name" value="CTF/NFI"/>
</dbReference>
<keyword evidence="2" id="KW-0235">DNA replication</keyword>
<feature type="compositionally biased region" description="Low complexity" evidence="8">
    <location>
        <begin position="621"/>
        <end position="647"/>
    </location>
</feature>
<evidence type="ECO:0000256" key="6">
    <source>
        <dbReference type="ARBA" id="ARBA00023163"/>
    </source>
</evidence>
<dbReference type="InterPro" id="IPR003619">
    <property type="entry name" value="MAD_homology1_Dwarfin-type"/>
</dbReference>
<evidence type="ECO:0000313" key="10">
    <source>
        <dbReference type="EMBL" id="MDE49619.1"/>
    </source>
</evidence>
<feature type="compositionally biased region" description="Polar residues" evidence="8">
    <location>
        <begin position="504"/>
        <end position="530"/>
    </location>
</feature>
<protein>
    <submittedName>
        <fullName evidence="10">Nuclear factor 1 C-type</fullName>
    </submittedName>
</protein>
<dbReference type="PANTHER" id="PTHR11492:SF8">
    <property type="entry name" value="NUCLEAR FACTOR I, ISOFORM B"/>
    <property type="match status" value="1"/>
</dbReference>
<feature type="compositionally biased region" description="Low complexity" evidence="8">
    <location>
        <begin position="583"/>
        <end position="592"/>
    </location>
</feature>
<accession>A0A6G1SGY1</accession>
<dbReference type="GO" id="GO:0005634">
    <property type="term" value="C:nucleus"/>
    <property type="evidence" value="ECO:0007669"/>
    <property type="project" value="UniProtKB-SubCell"/>
</dbReference>
<evidence type="ECO:0000256" key="8">
    <source>
        <dbReference type="SAM" id="MobiDB-lite"/>
    </source>
</evidence>
<keyword evidence="6" id="KW-0804">Transcription</keyword>
<feature type="region of interest" description="Disordered" evidence="8">
    <location>
        <begin position="350"/>
        <end position="372"/>
    </location>
</feature>
<feature type="compositionally biased region" description="Polar residues" evidence="8">
    <location>
        <begin position="475"/>
        <end position="484"/>
    </location>
</feature>
<keyword evidence="5" id="KW-0010">Activator</keyword>
<feature type="compositionally biased region" description="Low complexity" evidence="8">
    <location>
        <begin position="352"/>
        <end position="363"/>
    </location>
</feature>
<feature type="region of interest" description="Disordered" evidence="8">
    <location>
        <begin position="475"/>
        <end position="557"/>
    </location>
</feature>
<feature type="compositionally biased region" description="Low complexity" evidence="8">
    <location>
        <begin position="531"/>
        <end position="545"/>
    </location>
</feature>
<proteinExistence type="predicted"/>
<evidence type="ECO:0000256" key="2">
    <source>
        <dbReference type="ARBA" id="ARBA00022705"/>
    </source>
</evidence>
<evidence type="ECO:0000259" key="9">
    <source>
        <dbReference type="PROSITE" id="PS51080"/>
    </source>
</evidence>
<evidence type="ECO:0000256" key="5">
    <source>
        <dbReference type="ARBA" id="ARBA00023159"/>
    </source>
</evidence>
<reference evidence="10" key="1">
    <citation type="submission" date="2018-10" db="EMBL/GenBank/DDBJ databases">
        <title>Transcriptome assembly of Aceria tosichella (Wheat curl mite) Type 2.</title>
        <authorList>
            <person name="Scully E.D."/>
            <person name="Geib S.M."/>
            <person name="Palmer N.A."/>
            <person name="Gupta A.K."/>
            <person name="Sarath G."/>
            <person name="Tatineni S."/>
        </authorList>
    </citation>
    <scope>NUCLEOTIDE SEQUENCE</scope>
    <source>
        <strain evidence="10">LincolnNE</strain>
    </source>
</reference>